<dbReference type="Ensembl" id="ENSONIT00000083417.1">
    <property type="protein sequence ID" value="ENSONIP00000054377.1"/>
    <property type="gene ID" value="ENSONIG00000039050.1"/>
</dbReference>
<feature type="region of interest" description="Disordered" evidence="1">
    <location>
        <begin position="102"/>
        <end position="122"/>
    </location>
</feature>
<dbReference type="OMA" id="DANICER"/>
<reference evidence="2" key="3">
    <citation type="submission" date="2025-09" db="UniProtKB">
        <authorList>
            <consortium name="Ensembl"/>
        </authorList>
    </citation>
    <scope>IDENTIFICATION</scope>
</reference>
<dbReference type="InParanoid" id="A0A669D3K2"/>
<reference evidence="2" key="2">
    <citation type="submission" date="2025-08" db="UniProtKB">
        <authorList>
            <consortium name="Ensembl"/>
        </authorList>
    </citation>
    <scope>IDENTIFICATION</scope>
</reference>
<keyword evidence="3" id="KW-1185">Reference proteome</keyword>
<reference evidence="3" key="1">
    <citation type="submission" date="2012-01" db="EMBL/GenBank/DDBJ databases">
        <title>The Genome Sequence of Oreochromis niloticus (Nile Tilapia).</title>
        <authorList>
            <consortium name="Broad Institute Genome Assembly Team"/>
            <consortium name="Broad Institute Sequencing Platform"/>
            <person name="Di Palma F."/>
            <person name="Johnson J."/>
            <person name="Lander E.S."/>
            <person name="Lindblad-Toh K."/>
        </authorList>
    </citation>
    <scope>NUCLEOTIDE SEQUENCE [LARGE SCALE GENOMIC DNA]</scope>
</reference>
<name>A0A669D3K2_ORENI</name>
<evidence type="ECO:0000313" key="2">
    <source>
        <dbReference type="Ensembl" id="ENSONIP00000054377.1"/>
    </source>
</evidence>
<protein>
    <submittedName>
        <fullName evidence="2">Uncharacterized protein</fullName>
    </submittedName>
</protein>
<evidence type="ECO:0000256" key="1">
    <source>
        <dbReference type="SAM" id="MobiDB-lite"/>
    </source>
</evidence>
<dbReference type="Proteomes" id="UP000005207">
    <property type="component" value="Linkage group LG2"/>
</dbReference>
<feature type="compositionally biased region" description="Basic and acidic residues" evidence="1">
    <location>
        <begin position="110"/>
        <end position="122"/>
    </location>
</feature>
<sequence length="122" mass="14007">MGVRLGLLFCKLANLVITRTAVKETDFCLMLFTERVLKRFFMYPLRALSSYPPRFFFIFFFFMYSRDEGGDANICERVRAHEGVIDLPCSSSAFCLGRQCSGRGGGLQLRRQEGEGRRNRGE</sequence>
<proteinExistence type="predicted"/>
<dbReference type="AlphaFoldDB" id="A0A669D3K2"/>
<accession>A0A669D3K2</accession>
<evidence type="ECO:0000313" key="3">
    <source>
        <dbReference type="Proteomes" id="UP000005207"/>
    </source>
</evidence>
<organism evidence="2 3">
    <name type="scientific">Oreochromis niloticus</name>
    <name type="common">Nile tilapia</name>
    <name type="synonym">Tilapia nilotica</name>
    <dbReference type="NCBI Taxonomy" id="8128"/>
    <lineage>
        <taxon>Eukaryota</taxon>
        <taxon>Metazoa</taxon>
        <taxon>Chordata</taxon>
        <taxon>Craniata</taxon>
        <taxon>Vertebrata</taxon>
        <taxon>Euteleostomi</taxon>
        <taxon>Actinopterygii</taxon>
        <taxon>Neopterygii</taxon>
        <taxon>Teleostei</taxon>
        <taxon>Neoteleostei</taxon>
        <taxon>Acanthomorphata</taxon>
        <taxon>Ovalentaria</taxon>
        <taxon>Cichlomorphae</taxon>
        <taxon>Cichliformes</taxon>
        <taxon>Cichlidae</taxon>
        <taxon>African cichlids</taxon>
        <taxon>Pseudocrenilabrinae</taxon>
        <taxon>Oreochromini</taxon>
        <taxon>Oreochromis</taxon>
    </lineage>
</organism>